<feature type="active site" evidence="9">
    <location>
        <position position="8"/>
    </location>
</feature>
<dbReference type="NCBIfam" id="TIGR00154">
    <property type="entry name" value="ispE"/>
    <property type="match status" value="1"/>
</dbReference>
<comment type="function">
    <text evidence="9">Catalyzes the phosphorylation of the position 2 hydroxy group of 4-diphosphocytidyl-2C-methyl-D-erythritol.</text>
</comment>
<dbReference type="InterPro" id="IPR020568">
    <property type="entry name" value="Ribosomal_Su5_D2-typ_SF"/>
</dbReference>
<evidence type="ECO:0000256" key="9">
    <source>
        <dbReference type="HAMAP-Rule" id="MF_00061"/>
    </source>
</evidence>
<dbReference type="Pfam" id="PF08544">
    <property type="entry name" value="GHMP_kinases_C"/>
    <property type="match status" value="1"/>
</dbReference>
<dbReference type="InterPro" id="IPR004424">
    <property type="entry name" value="IspE"/>
</dbReference>
<dbReference type="GO" id="GO:0005524">
    <property type="term" value="F:ATP binding"/>
    <property type="evidence" value="ECO:0007669"/>
    <property type="project" value="UniProtKB-UniRule"/>
</dbReference>
<dbReference type="EC" id="2.7.1.148" evidence="2 9"/>
<feature type="active site" evidence="9">
    <location>
        <position position="133"/>
    </location>
</feature>
<dbReference type="Proteomes" id="UP000603545">
    <property type="component" value="Unassembled WGS sequence"/>
</dbReference>
<organism evidence="12 13">
    <name type="scientific">Candidatus Desulfaltia bathyphila</name>
    <dbReference type="NCBI Taxonomy" id="2841697"/>
    <lineage>
        <taxon>Bacteria</taxon>
        <taxon>Pseudomonadati</taxon>
        <taxon>Thermodesulfobacteriota</taxon>
        <taxon>Desulfobacteria</taxon>
        <taxon>Desulfobacterales</taxon>
        <taxon>Desulfobacterales incertae sedis</taxon>
        <taxon>Candidatus Desulfaltia</taxon>
    </lineage>
</organism>
<keyword evidence="6 9" id="KW-0418">Kinase</keyword>
<dbReference type="Gene3D" id="3.30.70.890">
    <property type="entry name" value="GHMP kinase, C-terminal domain"/>
    <property type="match status" value="1"/>
</dbReference>
<name>A0A8J6TBC5_9BACT</name>
<comment type="similarity">
    <text evidence="1 9">Belongs to the GHMP kinase family. IspE subfamily.</text>
</comment>
<evidence type="ECO:0000259" key="11">
    <source>
        <dbReference type="Pfam" id="PF08544"/>
    </source>
</evidence>
<feature type="binding site" evidence="9">
    <location>
        <begin position="91"/>
        <end position="101"/>
    </location>
    <ligand>
        <name>ATP</name>
        <dbReference type="ChEBI" id="CHEBI:30616"/>
    </ligand>
</feature>
<evidence type="ECO:0000256" key="2">
    <source>
        <dbReference type="ARBA" id="ARBA00012052"/>
    </source>
</evidence>
<feature type="domain" description="GHMP kinase N-terminal" evidence="10">
    <location>
        <begin position="63"/>
        <end position="139"/>
    </location>
</feature>
<gene>
    <name evidence="9 12" type="primary">ispE</name>
    <name evidence="12" type="ORF">H8E80_02930</name>
</gene>
<proteinExistence type="inferred from homology"/>
<dbReference type="SUPFAM" id="SSF54211">
    <property type="entry name" value="Ribosomal protein S5 domain 2-like"/>
    <property type="match status" value="1"/>
</dbReference>
<comment type="catalytic activity">
    <reaction evidence="9">
        <text>4-CDP-2-C-methyl-D-erythritol + ATP = 4-CDP-2-C-methyl-D-erythritol 2-phosphate + ADP + H(+)</text>
        <dbReference type="Rhea" id="RHEA:18437"/>
        <dbReference type="ChEBI" id="CHEBI:15378"/>
        <dbReference type="ChEBI" id="CHEBI:30616"/>
        <dbReference type="ChEBI" id="CHEBI:57823"/>
        <dbReference type="ChEBI" id="CHEBI:57919"/>
        <dbReference type="ChEBI" id="CHEBI:456216"/>
        <dbReference type="EC" id="2.7.1.148"/>
    </reaction>
</comment>
<dbReference type="PANTHER" id="PTHR43527">
    <property type="entry name" value="4-DIPHOSPHOCYTIDYL-2-C-METHYL-D-ERYTHRITOL KINASE, CHLOROPLASTIC"/>
    <property type="match status" value="1"/>
</dbReference>
<dbReference type="Gene3D" id="3.30.230.10">
    <property type="match status" value="1"/>
</dbReference>
<keyword evidence="4 9" id="KW-0808">Transferase</keyword>
<comment type="caution">
    <text evidence="12">The sequence shown here is derived from an EMBL/GenBank/DDBJ whole genome shotgun (WGS) entry which is preliminary data.</text>
</comment>
<dbReference type="PANTHER" id="PTHR43527:SF2">
    <property type="entry name" value="4-DIPHOSPHOCYTIDYL-2-C-METHYL-D-ERYTHRITOL KINASE, CHLOROPLASTIC"/>
    <property type="match status" value="1"/>
</dbReference>
<reference evidence="12 13" key="1">
    <citation type="submission" date="2020-08" db="EMBL/GenBank/DDBJ databases">
        <title>Bridging the membrane lipid divide: bacteria of the FCB group superphylum have the potential to synthesize archaeal ether lipids.</title>
        <authorList>
            <person name="Villanueva L."/>
            <person name="Von Meijenfeldt F.A.B."/>
            <person name="Westbye A.B."/>
            <person name="Yadav S."/>
            <person name="Hopmans E.C."/>
            <person name="Dutilh B.E."/>
            <person name="Sinninghe Damste J.S."/>
        </authorList>
    </citation>
    <scope>NUCLEOTIDE SEQUENCE [LARGE SCALE GENOMIC DNA]</scope>
    <source>
        <strain evidence="12">NIOZ-UU82</strain>
    </source>
</reference>
<dbReference type="EMBL" id="JACNLL010000029">
    <property type="protein sequence ID" value="MBC8198990.1"/>
    <property type="molecule type" value="Genomic_DNA"/>
</dbReference>
<evidence type="ECO:0000256" key="8">
    <source>
        <dbReference type="ARBA" id="ARBA00032554"/>
    </source>
</evidence>
<dbReference type="AlphaFoldDB" id="A0A8J6TBC5"/>
<evidence type="ECO:0000259" key="10">
    <source>
        <dbReference type="Pfam" id="PF00288"/>
    </source>
</evidence>
<dbReference type="InterPro" id="IPR014721">
    <property type="entry name" value="Ribsml_uS5_D2-typ_fold_subgr"/>
</dbReference>
<evidence type="ECO:0000256" key="4">
    <source>
        <dbReference type="ARBA" id="ARBA00022679"/>
    </source>
</evidence>
<dbReference type="GO" id="GO:0016114">
    <property type="term" value="P:terpenoid biosynthetic process"/>
    <property type="evidence" value="ECO:0007669"/>
    <property type="project" value="UniProtKB-UniRule"/>
</dbReference>
<evidence type="ECO:0000313" key="13">
    <source>
        <dbReference type="Proteomes" id="UP000603545"/>
    </source>
</evidence>
<evidence type="ECO:0000256" key="7">
    <source>
        <dbReference type="ARBA" id="ARBA00022840"/>
    </source>
</evidence>
<dbReference type="HAMAP" id="MF_00061">
    <property type="entry name" value="IspE"/>
    <property type="match status" value="1"/>
</dbReference>
<sequence length="279" mass="30865">MKLLSPAKINLFLQITGKRQNGYHDLFTLMCCISLYDTISLSFGTKYTTVSCNNPEVPEDESNLAVRAANLFFKTVHKNEHVKIGLEKQIPVAAGLGGGSSNAASVLLGLNRYYGRPLSQDKLMSIGLSIGADIPFFIFRKPAIVSGIGEKLEAYEGLKPFQILLVCPKFAVSTKEIYKNLNLELTKCNKKLRNIFLKKKIFDIKKHLCNDLKNVAALICPDVNKAKEALLSYGAIGALMSGSGPAVFGIFPDFDKARIAYNSILNKHNWRLFQAEMLV</sequence>
<dbReference type="Pfam" id="PF00288">
    <property type="entry name" value="GHMP_kinases_N"/>
    <property type="match status" value="1"/>
</dbReference>
<evidence type="ECO:0000256" key="3">
    <source>
        <dbReference type="ARBA" id="ARBA00017473"/>
    </source>
</evidence>
<keyword evidence="5 9" id="KW-0547">Nucleotide-binding</keyword>
<feature type="domain" description="GHMP kinase C-terminal" evidence="11">
    <location>
        <begin position="210"/>
        <end position="264"/>
    </location>
</feature>
<dbReference type="InterPro" id="IPR006204">
    <property type="entry name" value="GHMP_kinase_N_dom"/>
</dbReference>
<keyword evidence="7 9" id="KW-0067">ATP-binding</keyword>
<comment type="pathway">
    <text evidence="9">Isoprenoid biosynthesis; isopentenyl diphosphate biosynthesis via DXP pathway; isopentenyl diphosphate from 1-deoxy-D-xylulose 5-phosphate: step 3/6.</text>
</comment>
<accession>A0A8J6TBC5</accession>
<dbReference type="PIRSF" id="PIRSF010376">
    <property type="entry name" value="IspE"/>
    <property type="match status" value="1"/>
</dbReference>
<dbReference type="SUPFAM" id="SSF55060">
    <property type="entry name" value="GHMP Kinase, C-terminal domain"/>
    <property type="match status" value="1"/>
</dbReference>
<dbReference type="UniPathway" id="UPA00056">
    <property type="reaction ID" value="UER00094"/>
</dbReference>
<evidence type="ECO:0000256" key="1">
    <source>
        <dbReference type="ARBA" id="ARBA00009684"/>
    </source>
</evidence>
<evidence type="ECO:0000256" key="5">
    <source>
        <dbReference type="ARBA" id="ARBA00022741"/>
    </source>
</evidence>
<evidence type="ECO:0000256" key="6">
    <source>
        <dbReference type="ARBA" id="ARBA00022777"/>
    </source>
</evidence>
<protein>
    <recommendedName>
        <fullName evidence="3 9">4-diphosphocytidyl-2-C-methyl-D-erythritol kinase</fullName>
        <shortName evidence="9">CMK</shortName>
        <ecNumber evidence="2 9">2.7.1.148</ecNumber>
    </recommendedName>
    <alternativeName>
        <fullName evidence="8 9">4-(cytidine-5'-diphospho)-2-C-methyl-D-erythritol kinase</fullName>
    </alternativeName>
</protein>
<dbReference type="GO" id="GO:0050515">
    <property type="term" value="F:4-(cytidine 5'-diphospho)-2-C-methyl-D-erythritol kinase activity"/>
    <property type="evidence" value="ECO:0007669"/>
    <property type="project" value="UniProtKB-UniRule"/>
</dbReference>
<dbReference type="NCBIfam" id="NF011202">
    <property type="entry name" value="PRK14608.1"/>
    <property type="match status" value="1"/>
</dbReference>
<dbReference type="InterPro" id="IPR013750">
    <property type="entry name" value="GHMP_kinase_C_dom"/>
</dbReference>
<keyword evidence="9" id="KW-0414">Isoprene biosynthesis</keyword>
<dbReference type="GO" id="GO:0019288">
    <property type="term" value="P:isopentenyl diphosphate biosynthetic process, methylerythritol 4-phosphate pathway"/>
    <property type="evidence" value="ECO:0007669"/>
    <property type="project" value="UniProtKB-UniRule"/>
</dbReference>
<dbReference type="InterPro" id="IPR036554">
    <property type="entry name" value="GHMP_kinase_C_sf"/>
</dbReference>
<evidence type="ECO:0000313" key="12">
    <source>
        <dbReference type="EMBL" id="MBC8198990.1"/>
    </source>
</evidence>